<dbReference type="InterPro" id="IPR020892">
    <property type="entry name" value="Cyclophilin-type_PPIase_CS"/>
</dbReference>
<dbReference type="PANTHER" id="PTHR11071">
    <property type="entry name" value="PEPTIDYL-PROLYL CIS-TRANS ISOMERASE"/>
    <property type="match status" value="1"/>
</dbReference>
<dbReference type="CDD" id="cd01926">
    <property type="entry name" value="cyclophilin_ABH_like"/>
    <property type="match status" value="1"/>
</dbReference>
<comment type="subcellular location">
    <subcellularLocation>
        <location evidence="3">Cytoplasm</location>
    </subcellularLocation>
</comment>
<evidence type="ECO:0000256" key="10">
    <source>
        <dbReference type="ARBA" id="ARBA00023235"/>
    </source>
</evidence>
<dbReference type="SUPFAM" id="SSF50891">
    <property type="entry name" value="Cyclophilin-like"/>
    <property type="match status" value="1"/>
</dbReference>
<dbReference type="Proteomes" id="UP001140453">
    <property type="component" value="Unassembled WGS sequence"/>
</dbReference>
<feature type="domain" description="PPIase cyclophilin-type" evidence="12">
    <location>
        <begin position="17"/>
        <end position="181"/>
    </location>
</feature>
<dbReference type="EC" id="5.2.1.8" evidence="5"/>
<accession>A0A9W9D141</accession>
<name>A0A9W9D141_9PEZI</name>
<dbReference type="SUPFAM" id="SSF48452">
    <property type="entry name" value="TPR-like"/>
    <property type="match status" value="1"/>
</dbReference>
<comment type="caution">
    <text evidence="13">The sequence shown here is derived from an EMBL/GenBank/DDBJ whole genome shotgun (WGS) entry which is preliminary data.</text>
</comment>
<dbReference type="Gene3D" id="2.40.100.10">
    <property type="entry name" value="Cyclophilin-like"/>
    <property type="match status" value="1"/>
</dbReference>
<evidence type="ECO:0000256" key="2">
    <source>
        <dbReference type="ARBA" id="ARBA00002388"/>
    </source>
</evidence>
<dbReference type="PROSITE" id="PS50072">
    <property type="entry name" value="CSA_PPIASE_2"/>
    <property type="match status" value="1"/>
</dbReference>
<organism evidence="13 14">
    <name type="scientific">Gnomoniopsis smithogilvyi</name>
    <dbReference type="NCBI Taxonomy" id="1191159"/>
    <lineage>
        <taxon>Eukaryota</taxon>
        <taxon>Fungi</taxon>
        <taxon>Dikarya</taxon>
        <taxon>Ascomycota</taxon>
        <taxon>Pezizomycotina</taxon>
        <taxon>Sordariomycetes</taxon>
        <taxon>Sordariomycetidae</taxon>
        <taxon>Diaporthales</taxon>
        <taxon>Gnomoniaceae</taxon>
        <taxon>Gnomoniopsis</taxon>
    </lineage>
</organism>
<dbReference type="PANTHER" id="PTHR11071:SF561">
    <property type="entry name" value="PEPTIDYL-PROLYL CIS-TRANS ISOMERASE D-RELATED"/>
    <property type="match status" value="1"/>
</dbReference>
<dbReference type="InterPro" id="IPR019734">
    <property type="entry name" value="TPR_rpt"/>
</dbReference>
<dbReference type="GO" id="GO:0003755">
    <property type="term" value="F:peptidyl-prolyl cis-trans isomerase activity"/>
    <property type="evidence" value="ECO:0007669"/>
    <property type="project" value="UniProtKB-KW"/>
</dbReference>
<dbReference type="Gene3D" id="1.25.40.10">
    <property type="entry name" value="Tetratricopeptide repeat domain"/>
    <property type="match status" value="1"/>
</dbReference>
<evidence type="ECO:0000313" key="13">
    <source>
        <dbReference type="EMBL" id="KAJ4395929.1"/>
    </source>
</evidence>
<comment type="similarity">
    <text evidence="4">Belongs to the cyclophilin-type PPIase family. PPIase D subfamily.</text>
</comment>
<evidence type="ECO:0000256" key="9">
    <source>
        <dbReference type="ARBA" id="ARBA00023110"/>
    </source>
</evidence>
<evidence type="ECO:0000256" key="11">
    <source>
        <dbReference type="PROSITE-ProRule" id="PRU00339"/>
    </source>
</evidence>
<keyword evidence="13" id="KW-0560">Oxidoreductase</keyword>
<dbReference type="PROSITE" id="PS50005">
    <property type="entry name" value="TPR"/>
    <property type="match status" value="1"/>
</dbReference>
<dbReference type="EMBL" id="JAPEVB010000001">
    <property type="protein sequence ID" value="KAJ4395929.1"/>
    <property type="molecule type" value="Genomic_DNA"/>
</dbReference>
<evidence type="ECO:0000256" key="6">
    <source>
        <dbReference type="ARBA" id="ARBA00022490"/>
    </source>
</evidence>
<dbReference type="GO" id="GO:0042026">
    <property type="term" value="P:protein refolding"/>
    <property type="evidence" value="ECO:0007669"/>
    <property type="project" value="UniProtKB-ARBA"/>
</dbReference>
<dbReference type="AlphaFoldDB" id="A0A9W9D141"/>
<keyword evidence="13" id="KW-0503">Monooxygenase</keyword>
<evidence type="ECO:0000256" key="5">
    <source>
        <dbReference type="ARBA" id="ARBA00013194"/>
    </source>
</evidence>
<dbReference type="GO" id="GO:0051082">
    <property type="term" value="F:unfolded protein binding"/>
    <property type="evidence" value="ECO:0007669"/>
    <property type="project" value="UniProtKB-ARBA"/>
</dbReference>
<protein>
    <recommendedName>
        <fullName evidence="5">peptidylprolyl isomerase</fullName>
        <ecNumber evidence="5">5.2.1.8</ecNumber>
    </recommendedName>
</protein>
<keyword evidence="7" id="KW-0677">Repeat</keyword>
<dbReference type="Pfam" id="PF00160">
    <property type="entry name" value="Pro_isomerase"/>
    <property type="match status" value="1"/>
</dbReference>
<evidence type="ECO:0000256" key="7">
    <source>
        <dbReference type="ARBA" id="ARBA00022737"/>
    </source>
</evidence>
<keyword evidence="9" id="KW-0697">Rotamase</keyword>
<evidence type="ECO:0000256" key="4">
    <source>
        <dbReference type="ARBA" id="ARBA00010898"/>
    </source>
</evidence>
<evidence type="ECO:0000313" key="14">
    <source>
        <dbReference type="Proteomes" id="UP001140453"/>
    </source>
</evidence>
<gene>
    <name evidence="13" type="primary">CYP41</name>
    <name evidence="13" type="ORF">N0V93_000145</name>
</gene>
<dbReference type="SMART" id="SM00028">
    <property type="entry name" value="TPR"/>
    <property type="match status" value="2"/>
</dbReference>
<evidence type="ECO:0000256" key="3">
    <source>
        <dbReference type="ARBA" id="ARBA00004496"/>
    </source>
</evidence>
<dbReference type="PROSITE" id="PS00170">
    <property type="entry name" value="CSA_PPIASE_1"/>
    <property type="match status" value="1"/>
</dbReference>
<dbReference type="FunFam" id="2.40.100.10:FF:000009">
    <property type="entry name" value="Peptidyl-prolyl cis-trans isomerase D"/>
    <property type="match status" value="1"/>
</dbReference>
<dbReference type="GO" id="GO:0005737">
    <property type="term" value="C:cytoplasm"/>
    <property type="evidence" value="ECO:0007669"/>
    <property type="project" value="UniProtKB-SubCell"/>
</dbReference>
<dbReference type="InterPro" id="IPR011990">
    <property type="entry name" value="TPR-like_helical_dom_sf"/>
</dbReference>
<evidence type="ECO:0000256" key="8">
    <source>
        <dbReference type="ARBA" id="ARBA00022803"/>
    </source>
</evidence>
<keyword evidence="10 13" id="KW-0413">Isomerase</keyword>
<dbReference type="PRINTS" id="PR00153">
    <property type="entry name" value="CSAPPISMRASE"/>
</dbReference>
<sequence length="392" mass="42993">MATEETNTTSAERSRVFFEISIGDRKAGRIVMELYNDVVPKTAENFRALCTGEKGLSKSGKPLHYKGSEFHRVIKQFMIQGGDFTNGDGTGGESIYGEKFEDENFQLKHERPFLLSMANAGPGTNGSQFFITTVPTPHLDNKHVVFGEVLTGKSIVRQIENLRTLSGDKPQQPARIVDCGELTGEEAKAVAAQSGKPDALGDPYEDFPEDELENLKRANPEDDKAETIPAAKIVQIASDCKDFGNKAFKNGDFAAALDKYEKGLRYINEDPELPEGEEGTELKKKMDAVRFSLNNNGALMNIKIANWEEAARMAQSALLVGGVKDADKAKALYRRGFALVRLKDEDGAVEVLTEASKLAPGDAAITKELTEVKKNTAARLAKEKAAYKKFFT</sequence>
<evidence type="ECO:0000259" key="12">
    <source>
        <dbReference type="PROSITE" id="PS50072"/>
    </source>
</evidence>
<reference evidence="13" key="1">
    <citation type="submission" date="2022-10" db="EMBL/GenBank/DDBJ databases">
        <title>Tapping the CABI collections for fungal endophytes: first genome assemblies for Collariella, Neodidymelliopsis, Ascochyta clinopodiicola, Didymella pomorum, Didymosphaeria variabile, Neocosmospora piperis and Neocucurbitaria cava.</title>
        <authorList>
            <person name="Hill R."/>
        </authorList>
    </citation>
    <scope>NUCLEOTIDE SEQUENCE</scope>
    <source>
        <strain evidence="13">IMI 355082</strain>
    </source>
</reference>
<comment type="function">
    <text evidence="2">PPIases accelerate the folding of proteins. It catalyzes the cis-trans isomerization of proline imidic peptide bonds in oligopeptides.</text>
</comment>
<dbReference type="GO" id="GO:0004497">
    <property type="term" value="F:monooxygenase activity"/>
    <property type="evidence" value="ECO:0007669"/>
    <property type="project" value="UniProtKB-KW"/>
</dbReference>
<comment type="catalytic activity">
    <reaction evidence="1">
        <text>[protein]-peptidylproline (omega=180) = [protein]-peptidylproline (omega=0)</text>
        <dbReference type="Rhea" id="RHEA:16237"/>
        <dbReference type="Rhea" id="RHEA-COMP:10747"/>
        <dbReference type="Rhea" id="RHEA-COMP:10748"/>
        <dbReference type="ChEBI" id="CHEBI:83833"/>
        <dbReference type="ChEBI" id="CHEBI:83834"/>
        <dbReference type="EC" id="5.2.1.8"/>
    </reaction>
</comment>
<dbReference type="GO" id="GO:0016018">
    <property type="term" value="F:cyclosporin A binding"/>
    <property type="evidence" value="ECO:0007669"/>
    <property type="project" value="TreeGrafter"/>
</dbReference>
<keyword evidence="14" id="KW-1185">Reference proteome</keyword>
<feature type="repeat" description="TPR" evidence="11">
    <location>
        <begin position="329"/>
        <end position="362"/>
    </location>
</feature>
<keyword evidence="8 11" id="KW-0802">TPR repeat</keyword>
<keyword evidence="6" id="KW-0963">Cytoplasm</keyword>
<dbReference type="OrthoDB" id="193499at2759"/>
<proteinExistence type="inferred from homology"/>
<dbReference type="FunFam" id="1.25.40.10:FF:000029">
    <property type="entry name" value="peptidyl-prolyl cis-trans isomerase D"/>
    <property type="match status" value="1"/>
</dbReference>
<dbReference type="InterPro" id="IPR002130">
    <property type="entry name" value="Cyclophilin-type_PPIase_dom"/>
</dbReference>
<dbReference type="InterPro" id="IPR029000">
    <property type="entry name" value="Cyclophilin-like_dom_sf"/>
</dbReference>
<evidence type="ECO:0000256" key="1">
    <source>
        <dbReference type="ARBA" id="ARBA00000971"/>
    </source>
</evidence>